<reference evidence="3 4" key="1">
    <citation type="journal article" date="2023" name="Plants (Basel)">
        <title>Bridging the Gap: Combining Genomics and Transcriptomics Approaches to Understand Stylosanthes scabra, an Orphan Legume from the Brazilian Caatinga.</title>
        <authorList>
            <person name="Ferreira-Neto J.R.C."/>
            <person name="da Silva M.D."/>
            <person name="Binneck E."/>
            <person name="de Melo N.F."/>
            <person name="da Silva R.H."/>
            <person name="de Melo A.L.T.M."/>
            <person name="Pandolfi V."/>
            <person name="Bustamante F.O."/>
            <person name="Brasileiro-Vidal A.C."/>
            <person name="Benko-Iseppon A.M."/>
        </authorList>
    </citation>
    <scope>NUCLEOTIDE SEQUENCE [LARGE SCALE GENOMIC DNA]</scope>
    <source>
        <tissue evidence="3">Leaves</tissue>
    </source>
</reference>
<dbReference type="EMBL" id="JASCZI010151411">
    <property type="protein sequence ID" value="MED6172668.1"/>
    <property type="molecule type" value="Genomic_DNA"/>
</dbReference>
<feature type="coiled-coil region" evidence="1">
    <location>
        <begin position="279"/>
        <end position="338"/>
    </location>
</feature>
<accession>A0ABU6VL64</accession>
<proteinExistence type="predicted"/>
<evidence type="ECO:0000256" key="1">
    <source>
        <dbReference type="SAM" id="Coils"/>
    </source>
</evidence>
<name>A0ABU6VL64_9FABA</name>
<sequence length="424" mass="47279">MSVRPGKNRKIFALYEDSFHDFKGHYFKIFPVGDHRPFWLSLEGDGRFPSYWSDQAGFEIVPATYKRLNADQRDTADILVHLFAKNNLNPKFIMNNSDEARKAVVEMAGNDVTLSRFRNMLRPPLTRARPSVSGPRSESRARSPPVAAKSRVVPEGESSSGVGKEVDQLVDISSSLREEELVHASPSPKKRVAEGGLAGSKRPRVSEEGPREFSAMDRFFDASHFIGSHLLGPQASETLRDYDPVESVRWAEWAMLRSATILKSIKPRLTVADKVGRRNEKLQGDLKVLNLQKVVLKEQKAEAIAAQLKAEEYLRSARAALEALKKEKDEEVGSLKRRELELISKGERLRGLVTEERVRADLSEVSVSELQKQCEDLIADAKAAVAATEGALKAQLAILVPDFDTDQISFFKDIVDGKVVDPSD</sequence>
<evidence type="ECO:0000256" key="2">
    <source>
        <dbReference type="SAM" id="MobiDB-lite"/>
    </source>
</evidence>
<organism evidence="3 4">
    <name type="scientific">Stylosanthes scabra</name>
    <dbReference type="NCBI Taxonomy" id="79078"/>
    <lineage>
        <taxon>Eukaryota</taxon>
        <taxon>Viridiplantae</taxon>
        <taxon>Streptophyta</taxon>
        <taxon>Embryophyta</taxon>
        <taxon>Tracheophyta</taxon>
        <taxon>Spermatophyta</taxon>
        <taxon>Magnoliopsida</taxon>
        <taxon>eudicotyledons</taxon>
        <taxon>Gunneridae</taxon>
        <taxon>Pentapetalae</taxon>
        <taxon>rosids</taxon>
        <taxon>fabids</taxon>
        <taxon>Fabales</taxon>
        <taxon>Fabaceae</taxon>
        <taxon>Papilionoideae</taxon>
        <taxon>50 kb inversion clade</taxon>
        <taxon>dalbergioids sensu lato</taxon>
        <taxon>Dalbergieae</taxon>
        <taxon>Pterocarpus clade</taxon>
        <taxon>Stylosanthes</taxon>
    </lineage>
</organism>
<protein>
    <recommendedName>
        <fullName evidence="5">Transposase (Putative), gypsy type</fullName>
    </recommendedName>
</protein>
<comment type="caution">
    <text evidence="3">The sequence shown here is derived from an EMBL/GenBank/DDBJ whole genome shotgun (WGS) entry which is preliminary data.</text>
</comment>
<evidence type="ECO:0000313" key="3">
    <source>
        <dbReference type="EMBL" id="MED6172668.1"/>
    </source>
</evidence>
<keyword evidence="1" id="KW-0175">Coiled coil</keyword>
<gene>
    <name evidence="3" type="ORF">PIB30_052193</name>
</gene>
<dbReference type="Proteomes" id="UP001341840">
    <property type="component" value="Unassembled WGS sequence"/>
</dbReference>
<feature type="region of interest" description="Disordered" evidence="2">
    <location>
        <begin position="123"/>
        <end position="167"/>
    </location>
</feature>
<evidence type="ECO:0008006" key="5">
    <source>
        <dbReference type="Google" id="ProtNLM"/>
    </source>
</evidence>
<keyword evidence="4" id="KW-1185">Reference proteome</keyword>
<evidence type="ECO:0000313" key="4">
    <source>
        <dbReference type="Proteomes" id="UP001341840"/>
    </source>
</evidence>
<feature type="region of interest" description="Disordered" evidence="2">
    <location>
        <begin position="179"/>
        <end position="210"/>
    </location>
</feature>